<evidence type="ECO:0000313" key="2">
    <source>
        <dbReference type="EMBL" id="KRO70721.1"/>
    </source>
</evidence>
<protein>
    <submittedName>
        <fullName evidence="2">Uncharacterized protein</fullName>
    </submittedName>
</protein>
<evidence type="ECO:0000256" key="1">
    <source>
        <dbReference type="SAM" id="MobiDB-lite"/>
    </source>
</evidence>
<feature type="region of interest" description="Disordered" evidence="1">
    <location>
        <begin position="147"/>
        <end position="167"/>
    </location>
</feature>
<dbReference type="EMBL" id="LIBB01000299">
    <property type="protein sequence ID" value="KRO70721.1"/>
    <property type="molecule type" value="Genomic_DNA"/>
</dbReference>
<gene>
    <name evidence="2" type="ORF">ABR69_01740</name>
</gene>
<accession>A0A0R2S777</accession>
<dbReference type="Proteomes" id="UP000051934">
    <property type="component" value="Unassembled WGS sequence"/>
</dbReference>
<dbReference type="AlphaFoldDB" id="A0A0R2S777"/>
<reference evidence="2 3" key="1">
    <citation type="submission" date="2015-10" db="EMBL/GenBank/DDBJ databases">
        <title>Metagenome-Assembled Genomes uncover a global brackish microbiome.</title>
        <authorList>
            <person name="Hugerth L.W."/>
            <person name="Larsson J."/>
            <person name="Alneberg J."/>
            <person name="Lindh M.V."/>
            <person name="Legrand C."/>
            <person name="Pinhassi J."/>
            <person name="Andersson A.F."/>
        </authorList>
    </citation>
    <scope>NUCLEOTIDE SEQUENCE [LARGE SCALE GENOMIC DNA]</scope>
    <source>
        <strain evidence="2">BACL4 MAG-120507-bin80</strain>
    </source>
</reference>
<comment type="caution">
    <text evidence="2">The sequence shown here is derived from an EMBL/GenBank/DDBJ whole genome shotgun (WGS) entry which is preliminary data.</text>
</comment>
<name>A0A0R2S777_9GAMM</name>
<proteinExistence type="predicted"/>
<organism evidence="2 3">
    <name type="scientific">OM182 bacterium BACL3 MAG-120507-bin80</name>
    <dbReference type="NCBI Taxonomy" id="1655577"/>
    <lineage>
        <taxon>Bacteria</taxon>
        <taxon>Pseudomonadati</taxon>
        <taxon>Pseudomonadota</taxon>
        <taxon>Gammaproteobacteria</taxon>
        <taxon>OMG group</taxon>
        <taxon>OM182 clade</taxon>
    </lineage>
</organism>
<evidence type="ECO:0000313" key="3">
    <source>
        <dbReference type="Proteomes" id="UP000051934"/>
    </source>
</evidence>
<feature type="compositionally biased region" description="Polar residues" evidence="1">
    <location>
        <begin position="147"/>
        <end position="156"/>
    </location>
</feature>
<sequence length="224" mass="24157">MAHHWIMNFLKLTLFATRVLGLRLRLSQIASTHRRVNAKRTEVRAQKLVKQLPSQFMFVLALLGAVGQVAALPLLACEMMVTPAGALNCHLGMHTSAPLDQLDQLSHLGHSDSSFSDASFSDTSHADFFADERSGSHVDAHTTSVVNQAQTHSSEQGGVEKADGHTGLSPADHDCDSCLSCSVVSSINPQPLNRPDSPALLRESYLAPTLSNSLENLFRPPIAA</sequence>